<dbReference type="Proteomes" id="UP000195137">
    <property type="component" value="Unassembled WGS sequence"/>
</dbReference>
<dbReference type="AlphaFoldDB" id="A0A1Y3GGX1"/>
<keyword evidence="12" id="KW-1185">Reference proteome</keyword>
<evidence type="ECO:0000259" key="10">
    <source>
        <dbReference type="PROSITE" id="PS51669"/>
    </source>
</evidence>
<dbReference type="GO" id="GO:0043546">
    <property type="term" value="F:molybdopterin cofactor binding"/>
    <property type="evidence" value="ECO:0007669"/>
    <property type="project" value="InterPro"/>
</dbReference>
<dbReference type="InterPro" id="IPR006657">
    <property type="entry name" value="MoPterin_dinucl-bd_dom"/>
</dbReference>
<comment type="cofactor">
    <cofactor evidence="1">
        <name>[4Fe-4S] cluster</name>
        <dbReference type="ChEBI" id="CHEBI:49883"/>
    </cofactor>
</comment>
<keyword evidence="7" id="KW-0560">Oxidoreductase</keyword>
<keyword evidence="4" id="KW-0004">4Fe-4S</keyword>
<dbReference type="FunFam" id="2.40.40.20:FF:000013">
    <property type="entry name" value="Dimethyl sulfoxide reductase subunit A"/>
    <property type="match status" value="1"/>
</dbReference>
<evidence type="ECO:0000256" key="5">
    <source>
        <dbReference type="ARBA" id="ARBA00022723"/>
    </source>
</evidence>
<comment type="subcellular location">
    <subcellularLocation>
        <location evidence="2">Cell envelope</location>
    </subcellularLocation>
</comment>
<dbReference type="InterPro" id="IPR006656">
    <property type="entry name" value="Mopterin_OxRdtase"/>
</dbReference>
<dbReference type="GO" id="GO:0016491">
    <property type="term" value="F:oxidoreductase activity"/>
    <property type="evidence" value="ECO:0007669"/>
    <property type="project" value="UniProtKB-KW"/>
</dbReference>
<dbReference type="PROSITE" id="PS51318">
    <property type="entry name" value="TAT"/>
    <property type="match status" value="1"/>
</dbReference>
<dbReference type="GO" id="GO:0030151">
    <property type="term" value="F:molybdenum ion binding"/>
    <property type="evidence" value="ECO:0007669"/>
    <property type="project" value="TreeGrafter"/>
</dbReference>
<dbReference type="PANTHER" id="PTHR43598:SF1">
    <property type="entry name" value="FORMATE DEHYDROGENASE-O MAJOR SUBUNIT"/>
    <property type="match status" value="1"/>
</dbReference>
<keyword evidence="9" id="KW-0411">Iron-sulfur</keyword>
<dbReference type="InterPro" id="IPR006311">
    <property type="entry name" value="TAT_signal"/>
</dbReference>
<dbReference type="Pfam" id="PF01568">
    <property type="entry name" value="Molydop_binding"/>
    <property type="match status" value="1"/>
</dbReference>
<keyword evidence="6" id="KW-0732">Signal</keyword>
<proteinExistence type="inferred from homology"/>
<comment type="caution">
    <text evidence="11">The sequence shown here is derived from an EMBL/GenBank/DDBJ whole genome shotgun (WGS) entry which is preliminary data.</text>
</comment>
<dbReference type="InterPro" id="IPR009010">
    <property type="entry name" value="Asp_de-COase-like_dom_sf"/>
</dbReference>
<dbReference type="OrthoDB" id="23466at2157"/>
<dbReference type="PANTHER" id="PTHR43598">
    <property type="entry name" value="TUNGSTEN-CONTAINING FORMYLMETHANOFURAN DEHYDROGENASE 2 SUBUNIT B"/>
    <property type="match status" value="1"/>
</dbReference>
<evidence type="ECO:0000256" key="9">
    <source>
        <dbReference type="ARBA" id="ARBA00023014"/>
    </source>
</evidence>
<dbReference type="GO" id="GO:0009061">
    <property type="term" value="P:anaerobic respiration"/>
    <property type="evidence" value="ECO:0007669"/>
    <property type="project" value="TreeGrafter"/>
</dbReference>
<dbReference type="GO" id="GO:0009055">
    <property type="term" value="F:electron transfer activity"/>
    <property type="evidence" value="ECO:0007669"/>
    <property type="project" value="TreeGrafter"/>
</dbReference>
<evidence type="ECO:0000313" key="11">
    <source>
        <dbReference type="EMBL" id="OUJ19444.1"/>
    </source>
</evidence>
<evidence type="ECO:0000256" key="1">
    <source>
        <dbReference type="ARBA" id="ARBA00001966"/>
    </source>
</evidence>
<evidence type="ECO:0000313" key="12">
    <source>
        <dbReference type="Proteomes" id="UP000195137"/>
    </source>
</evidence>
<evidence type="ECO:0000256" key="8">
    <source>
        <dbReference type="ARBA" id="ARBA00023004"/>
    </source>
</evidence>
<protein>
    <submittedName>
        <fullName evidence="11">Formate dehydrogenase subunit alpha FdhA</fullName>
    </submittedName>
</protein>
<dbReference type="Gene3D" id="2.20.25.90">
    <property type="entry name" value="ADC-like domains"/>
    <property type="match status" value="1"/>
</dbReference>
<dbReference type="SUPFAM" id="SSF53706">
    <property type="entry name" value="Formate dehydrogenase/DMSO reductase, domains 1-3"/>
    <property type="match status" value="1"/>
</dbReference>
<accession>A0A1Y3GGX1</accession>
<dbReference type="Pfam" id="PF00384">
    <property type="entry name" value="Molybdopterin"/>
    <property type="match status" value="1"/>
</dbReference>
<gene>
    <name evidence="11" type="ORF">AMET1_0114</name>
</gene>
<feature type="domain" description="4Fe-4S Mo/W bis-MGD-type" evidence="10">
    <location>
        <begin position="57"/>
        <end position="113"/>
    </location>
</feature>
<dbReference type="RefSeq" id="WP_201721220.1">
    <property type="nucleotide sequence ID" value="NZ_MRZU01000002.1"/>
</dbReference>
<dbReference type="Gene3D" id="3.40.228.10">
    <property type="entry name" value="Dimethylsulfoxide Reductase, domain 2"/>
    <property type="match status" value="1"/>
</dbReference>
<evidence type="ECO:0000256" key="2">
    <source>
        <dbReference type="ARBA" id="ARBA00004196"/>
    </source>
</evidence>
<dbReference type="InterPro" id="IPR006963">
    <property type="entry name" value="Mopterin_OxRdtase_4Fe-4S_dom"/>
</dbReference>
<dbReference type="PIRSF" id="PIRSF036643">
    <property type="entry name" value="FDH_alpha"/>
    <property type="match status" value="1"/>
</dbReference>
<dbReference type="Gene3D" id="3.40.50.740">
    <property type="match status" value="1"/>
</dbReference>
<comment type="similarity">
    <text evidence="3">Belongs to the prokaryotic molybdopterin-containing oxidoreductase family.</text>
</comment>
<organism evidence="11 12">
    <name type="scientific">Methanonatronarchaeum thermophilum</name>
    <dbReference type="NCBI Taxonomy" id="1927129"/>
    <lineage>
        <taxon>Archaea</taxon>
        <taxon>Methanobacteriati</taxon>
        <taxon>Methanobacteriota</taxon>
        <taxon>Methanonatronarchaeia</taxon>
        <taxon>Methanonatronarchaeales</taxon>
        <taxon>Methanonatronarchaeaceae</taxon>
        <taxon>Methanonatronarchaeum</taxon>
    </lineage>
</organism>
<dbReference type="EMBL" id="MRZU01000002">
    <property type="protein sequence ID" value="OUJ19444.1"/>
    <property type="molecule type" value="Genomic_DNA"/>
</dbReference>
<sequence>MDKPENKSLIDKAKLKRRTFLKATALTTAAGLAGYSKSRDYFDGMIGSVDAAPEGDEELVKTICTNCSLGCGLKARVVDGEFVGQEAWKEHPVNRGGMCSKGNAEHQLVKTPNRVEAPMLKEGGDWQRLDWDTALDDIADKLLDIREEYGPDSVMWMGSAKISNEEAYMFRKLTAFWGTNNVDHQARICHSTTVFGLANTWGYGAQTNNVNDLSNTKCAFFIGSNAAEAHPATMRHVIEAREENDAKIVVADPRYTKTAAQADLYVPFRSGTDIPLIMYVIKKAIDEGKYDEEMIENRTYGFPVLKEAIENYDKETVSNICGTPEDKLEELADILIENSGEDGPMAIQYSMGSTQHSKGAQNTRIYAILQLVLGNMGKPGGGLNALRGHDNVQGATDMCILSHTLPAYYGLDEGAWKHWCKVWDVDYDWISDRFENKELMETDGFTVSRWYEGVIKDEDEIDQPNNVKAVVVWGHSLNSITEMEREKQALDEADLVVIVNPYPSAASALTDREDDLYLLPACTQLEEEGSVSSTSRQQQWRFKVTDPIEDSKPDYEIMLELADRFGFKDEFAKNRDGDWEDMPEDVTREINMGCKTIQYTGGTPETLKGHAEYSHHFDPDTLQAEGGEYDGDFFGKPWPCWNEDHPGTPILYRNDIPVSEGGHDFRVRFTTESPTREELLDGLNDMMQEIVEPVVDEIAEVSMLSGENGHDQLADEYGIEGSWSNDLETDYKEALDANKVPSGRGKARIYIWEWANQGGDGLPVHREPINSPRPDLIEEYPTYADRENHYRLTTEFETKQQERKDDAEEYPLVLTSGRQVEHMGGGAGTRQSWWLVELQPEMYVEINPRNANDLNIRDEDIVWVETREGKILVKAKVTRRPMEDHVFLPYHWFGIFGGEDRTDYYPEDKIPYGIGEPANKVCNYGYAWTSQMQETKAGICKIEKASSEDASRYHEIYEKRS</sequence>
<keyword evidence="8" id="KW-0408">Iron</keyword>
<reference evidence="11 12" key="1">
    <citation type="submission" date="2016-12" db="EMBL/GenBank/DDBJ databases">
        <title>Discovery of methanogenic haloarchaea.</title>
        <authorList>
            <person name="Sorokin D.Y."/>
            <person name="Makarova K.S."/>
            <person name="Abbas B."/>
            <person name="Ferrer M."/>
            <person name="Golyshin P.N."/>
        </authorList>
    </citation>
    <scope>NUCLEOTIDE SEQUENCE [LARGE SCALE GENOMIC DNA]</scope>
    <source>
        <strain evidence="11">AMET1</strain>
    </source>
</reference>
<name>A0A1Y3GGX1_9EURY</name>
<evidence type="ECO:0000256" key="3">
    <source>
        <dbReference type="ARBA" id="ARBA00010312"/>
    </source>
</evidence>
<keyword evidence="5" id="KW-0479">Metal-binding</keyword>
<dbReference type="SMART" id="SM00926">
    <property type="entry name" value="Molybdop_Fe4S4"/>
    <property type="match status" value="1"/>
</dbReference>
<evidence type="ECO:0000256" key="7">
    <source>
        <dbReference type="ARBA" id="ARBA00023002"/>
    </source>
</evidence>
<dbReference type="PROSITE" id="PS51669">
    <property type="entry name" value="4FE4S_MOW_BIS_MGD"/>
    <property type="match status" value="1"/>
</dbReference>
<evidence type="ECO:0000256" key="4">
    <source>
        <dbReference type="ARBA" id="ARBA00022485"/>
    </source>
</evidence>
<dbReference type="Gene3D" id="2.40.40.20">
    <property type="match status" value="1"/>
</dbReference>
<evidence type="ECO:0000256" key="6">
    <source>
        <dbReference type="ARBA" id="ARBA00022729"/>
    </source>
</evidence>
<dbReference type="GO" id="GO:0051539">
    <property type="term" value="F:4 iron, 4 sulfur cluster binding"/>
    <property type="evidence" value="ECO:0007669"/>
    <property type="project" value="UniProtKB-KW"/>
</dbReference>
<dbReference type="Pfam" id="PF04879">
    <property type="entry name" value="Molybdop_Fe4S4"/>
    <property type="match status" value="1"/>
</dbReference>
<dbReference type="SUPFAM" id="SSF50692">
    <property type="entry name" value="ADC-like"/>
    <property type="match status" value="1"/>
</dbReference>